<keyword evidence="2" id="KW-1185">Reference proteome</keyword>
<evidence type="ECO:0000313" key="2">
    <source>
        <dbReference type="Proteomes" id="UP001237448"/>
    </source>
</evidence>
<dbReference type="PANTHER" id="PTHR43861">
    <property type="entry name" value="TRANS-ACONITATE 2-METHYLTRANSFERASE-RELATED"/>
    <property type="match status" value="1"/>
</dbReference>
<evidence type="ECO:0000313" key="1">
    <source>
        <dbReference type="EMBL" id="MDQ0394768.1"/>
    </source>
</evidence>
<dbReference type="GO" id="GO:0061542">
    <property type="term" value="F:3-demethylubiquinol 3-O-methyltransferase activity"/>
    <property type="evidence" value="ECO:0007669"/>
    <property type="project" value="UniProtKB-EC"/>
</dbReference>
<dbReference type="Proteomes" id="UP001237448">
    <property type="component" value="Unassembled WGS sequence"/>
</dbReference>
<dbReference type="CDD" id="cd02440">
    <property type="entry name" value="AdoMet_MTases"/>
    <property type="match status" value="1"/>
</dbReference>
<organism evidence="1 2">
    <name type="scientific">Labrys monachus</name>
    <dbReference type="NCBI Taxonomy" id="217067"/>
    <lineage>
        <taxon>Bacteria</taxon>
        <taxon>Pseudomonadati</taxon>
        <taxon>Pseudomonadota</taxon>
        <taxon>Alphaproteobacteria</taxon>
        <taxon>Hyphomicrobiales</taxon>
        <taxon>Xanthobacteraceae</taxon>
        <taxon>Labrys</taxon>
    </lineage>
</organism>
<dbReference type="RefSeq" id="WP_307432454.1">
    <property type="nucleotide sequence ID" value="NZ_JAUSVK010000001.1"/>
</dbReference>
<sequence>MQSRKEYGYNSSGELGHHHDYLLPSLLRAVKDEGQGRPTRIFDLGCGNGSVAGVLVSKGHQVVGVDPSESGIAAAAGRRSEGLRLEVGSAYDPLAEKFGTFPIVISLEVVEHVYSPREFAKSLFDLVQENGLAVVSTPYHGYLKNLVLALTGAMDRHFTALWDHGHIKFWSPRTLSALLLEAGFKSVEIQRVGRVPPLAKSMIALARK</sequence>
<dbReference type="InterPro" id="IPR029063">
    <property type="entry name" value="SAM-dependent_MTases_sf"/>
</dbReference>
<dbReference type="PANTHER" id="PTHR43861:SF6">
    <property type="entry name" value="METHYLTRANSFERASE TYPE 11"/>
    <property type="match status" value="1"/>
</dbReference>
<keyword evidence="1" id="KW-0808">Transferase</keyword>
<accession>A0ABU0FJI3</accession>
<gene>
    <name evidence="1" type="ORF">J3R73_004560</name>
</gene>
<name>A0ABU0FJI3_9HYPH</name>
<reference evidence="1 2" key="1">
    <citation type="submission" date="2023-07" db="EMBL/GenBank/DDBJ databases">
        <title>Genomic Encyclopedia of Type Strains, Phase IV (KMG-IV): sequencing the most valuable type-strain genomes for metagenomic binning, comparative biology and taxonomic classification.</title>
        <authorList>
            <person name="Goeker M."/>
        </authorList>
    </citation>
    <scope>NUCLEOTIDE SEQUENCE [LARGE SCALE GENOMIC DNA]</scope>
    <source>
        <strain evidence="1 2">DSM 5896</strain>
    </source>
</reference>
<keyword evidence="1" id="KW-0489">Methyltransferase</keyword>
<dbReference type="GO" id="GO:0102208">
    <property type="term" value="F:2-polyprenyl-6-hydroxyphenol methylase activity"/>
    <property type="evidence" value="ECO:0007669"/>
    <property type="project" value="UniProtKB-EC"/>
</dbReference>
<comment type="caution">
    <text evidence="1">The sequence shown here is derived from an EMBL/GenBank/DDBJ whole genome shotgun (WGS) entry which is preliminary data.</text>
</comment>
<dbReference type="EC" id="2.1.1.64" evidence="1"/>
<dbReference type="SUPFAM" id="SSF53335">
    <property type="entry name" value="S-adenosyl-L-methionine-dependent methyltransferases"/>
    <property type="match status" value="1"/>
</dbReference>
<dbReference type="Pfam" id="PF13489">
    <property type="entry name" value="Methyltransf_23"/>
    <property type="match status" value="1"/>
</dbReference>
<proteinExistence type="predicted"/>
<dbReference type="Gene3D" id="3.40.50.150">
    <property type="entry name" value="Vaccinia Virus protein VP39"/>
    <property type="match status" value="1"/>
</dbReference>
<dbReference type="GO" id="GO:0032259">
    <property type="term" value="P:methylation"/>
    <property type="evidence" value="ECO:0007669"/>
    <property type="project" value="UniProtKB-KW"/>
</dbReference>
<dbReference type="EMBL" id="JAUSVK010000001">
    <property type="protein sequence ID" value="MDQ0394768.1"/>
    <property type="molecule type" value="Genomic_DNA"/>
</dbReference>
<dbReference type="EC" id="2.1.1.222" evidence="1"/>
<protein>
    <submittedName>
        <fullName evidence="1">2-polyprenyl-6-hydroxyphenyl methylase/3-demethylubiquinone-9 3-methyltransferase</fullName>
        <ecNumber evidence="1">2.1.1.222</ecNumber>
        <ecNumber evidence="1">2.1.1.64</ecNumber>
    </submittedName>
</protein>